<evidence type="ECO:0000313" key="2">
    <source>
        <dbReference type="Proteomes" id="UP001164746"/>
    </source>
</evidence>
<reference evidence="1" key="1">
    <citation type="submission" date="2022-11" db="EMBL/GenBank/DDBJ databases">
        <title>Centuries of genome instability and evolution in soft-shell clam transmissible cancer (bioRxiv).</title>
        <authorList>
            <person name="Hart S.F.M."/>
            <person name="Yonemitsu M.A."/>
            <person name="Giersch R.M."/>
            <person name="Beal B.F."/>
            <person name="Arriagada G."/>
            <person name="Davis B.W."/>
            <person name="Ostrander E.A."/>
            <person name="Goff S.P."/>
            <person name="Metzger M.J."/>
        </authorList>
    </citation>
    <scope>NUCLEOTIDE SEQUENCE</scope>
    <source>
        <strain evidence="1">MELC-2E11</strain>
        <tissue evidence="1">Siphon/mantle</tissue>
    </source>
</reference>
<feature type="non-terminal residue" evidence="1">
    <location>
        <position position="103"/>
    </location>
</feature>
<dbReference type="EMBL" id="CP111024">
    <property type="protein sequence ID" value="WAR22869.1"/>
    <property type="molecule type" value="Genomic_DNA"/>
</dbReference>
<dbReference type="InterPro" id="IPR051177">
    <property type="entry name" value="CIK-Related_Protein"/>
</dbReference>
<dbReference type="Proteomes" id="UP001164746">
    <property type="component" value="Chromosome 13"/>
</dbReference>
<keyword evidence="2" id="KW-1185">Reference proteome</keyword>
<proteinExistence type="predicted"/>
<sequence length="103" mass="12369">MDMFSMIKHSIIADEVNPITKYFDIRQHVASCGPEMVWKIFDAVRLDDNKEVSVFFFERKIADKIHKPRRREIVSEIMRREVQHLLELKHPRILNIIHPLEEC</sequence>
<gene>
    <name evidence="1" type="ORF">MAR_036538</name>
</gene>
<name>A0ABY7FP04_MYAAR</name>
<organism evidence="1 2">
    <name type="scientific">Mya arenaria</name>
    <name type="common">Soft-shell clam</name>
    <dbReference type="NCBI Taxonomy" id="6604"/>
    <lineage>
        <taxon>Eukaryota</taxon>
        <taxon>Metazoa</taxon>
        <taxon>Spiralia</taxon>
        <taxon>Lophotrochozoa</taxon>
        <taxon>Mollusca</taxon>
        <taxon>Bivalvia</taxon>
        <taxon>Autobranchia</taxon>
        <taxon>Heteroconchia</taxon>
        <taxon>Euheterodonta</taxon>
        <taxon>Imparidentia</taxon>
        <taxon>Neoheterodontei</taxon>
        <taxon>Myida</taxon>
        <taxon>Myoidea</taxon>
        <taxon>Myidae</taxon>
        <taxon>Mya</taxon>
    </lineage>
</organism>
<dbReference type="PANTHER" id="PTHR12984:SF16">
    <property type="entry name" value="BLACK MATCH, ISOFORM H"/>
    <property type="match status" value="1"/>
</dbReference>
<accession>A0ABY7FP04</accession>
<protein>
    <submittedName>
        <fullName evidence="1">SCYL2-like protein</fullName>
    </submittedName>
</protein>
<dbReference type="Gene3D" id="3.30.200.20">
    <property type="entry name" value="Phosphorylase Kinase, domain 1"/>
    <property type="match status" value="1"/>
</dbReference>
<evidence type="ECO:0000313" key="1">
    <source>
        <dbReference type="EMBL" id="WAR22869.1"/>
    </source>
</evidence>
<dbReference type="PANTHER" id="PTHR12984">
    <property type="entry name" value="SCY1-RELATED S/T PROTEIN KINASE-LIKE"/>
    <property type="match status" value="1"/>
</dbReference>